<dbReference type="InterPro" id="IPR051531">
    <property type="entry name" value="N-acetyltransferase"/>
</dbReference>
<dbReference type="EMBL" id="SRLE01000014">
    <property type="protein sequence ID" value="TGD71343.1"/>
    <property type="molecule type" value="Genomic_DNA"/>
</dbReference>
<dbReference type="PANTHER" id="PTHR43792:SF1">
    <property type="entry name" value="N-ACETYLTRANSFERASE DOMAIN-CONTAINING PROTEIN"/>
    <property type="match status" value="1"/>
</dbReference>
<sequence length="285" mass="31862">MSFMRVPCSDIIETGSLRYRCTVLEGSRGSRPGSNSCPRGRFSYGVQPVEHQAGKIEGIVKQESGGLGNSFTWQHTSFRCMLSGLNRTAVPGAARACGPPREMRIATMLDLDTARLRLVPLSPADLAEFHAINTDAFVRRYLWDDELIGQSVSADILDQSQRCFLDARWGLWKIIARECGAYLGYAGLWCFYGETQPQLLCALHQHFTGQGYAREACAEIIAYAFGRLGFRYLLAATDEGNRDSAHLCKRLGFGFVEERVIDGSVTHFYRMENCDWVSLDCSQRS</sequence>
<dbReference type="InterPro" id="IPR016181">
    <property type="entry name" value="Acyl_CoA_acyltransferase"/>
</dbReference>
<keyword evidence="3" id="KW-1185">Reference proteome</keyword>
<protein>
    <submittedName>
        <fullName evidence="2">N-acetyltransferase</fullName>
    </submittedName>
</protein>
<accession>A0A4Z0LVB9</accession>
<gene>
    <name evidence="2" type="ORF">E4634_18910</name>
</gene>
<reference evidence="2 3" key="1">
    <citation type="submission" date="2019-04" db="EMBL/GenBank/DDBJ databases">
        <title>Taxonomy of novel Haliea sp. from mangrove soil of West Coast of India.</title>
        <authorList>
            <person name="Verma A."/>
            <person name="Kumar P."/>
            <person name="Krishnamurthi S."/>
        </authorList>
    </citation>
    <scope>NUCLEOTIDE SEQUENCE [LARGE SCALE GENOMIC DNA]</scope>
    <source>
        <strain evidence="2 3">SAOS-164</strain>
    </source>
</reference>
<keyword evidence="2" id="KW-0808">Transferase</keyword>
<dbReference type="InterPro" id="IPR000182">
    <property type="entry name" value="GNAT_dom"/>
</dbReference>
<dbReference type="PANTHER" id="PTHR43792">
    <property type="entry name" value="GNAT FAMILY, PUTATIVE (AFU_ORTHOLOGUE AFUA_3G00765)-RELATED-RELATED"/>
    <property type="match status" value="1"/>
</dbReference>
<dbReference type="Proteomes" id="UP000298050">
    <property type="component" value="Unassembled WGS sequence"/>
</dbReference>
<dbReference type="OrthoDB" id="9801669at2"/>
<evidence type="ECO:0000313" key="2">
    <source>
        <dbReference type="EMBL" id="TGD71343.1"/>
    </source>
</evidence>
<feature type="domain" description="N-acetyltransferase" evidence="1">
    <location>
        <begin position="116"/>
        <end position="275"/>
    </location>
</feature>
<dbReference type="SUPFAM" id="SSF55729">
    <property type="entry name" value="Acyl-CoA N-acyltransferases (Nat)"/>
    <property type="match status" value="1"/>
</dbReference>
<dbReference type="GO" id="GO:0016747">
    <property type="term" value="F:acyltransferase activity, transferring groups other than amino-acyl groups"/>
    <property type="evidence" value="ECO:0007669"/>
    <property type="project" value="InterPro"/>
</dbReference>
<dbReference type="Pfam" id="PF13302">
    <property type="entry name" value="Acetyltransf_3"/>
    <property type="match status" value="1"/>
</dbReference>
<evidence type="ECO:0000313" key="3">
    <source>
        <dbReference type="Proteomes" id="UP000298050"/>
    </source>
</evidence>
<comment type="caution">
    <text evidence="2">The sequence shown here is derived from an EMBL/GenBank/DDBJ whole genome shotgun (WGS) entry which is preliminary data.</text>
</comment>
<proteinExistence type="predicted"/>
<evidence type="ECO:0000259" key="1">
    <source>
        <dbReference type="PROSITE" id="PS51186"/>
    </source>
</evidence>
<organism evidence="2 3">
    <name type="scientific">Mangrovimicrobium sediminis</name>
    <dbReference type="NCBI Taxonomy" id="2562682"/>
    <lineage>
        <taxon>Bacteria</taxon>
        <taxon>Pseudomonadati</taxon>
        <taxon>Pseudomonadota</taxon>
        <taxon>Gammaproteobacteria</taxon>
        <taxon>Cellvibrionales</taxon>
        <taxon>Halieaceae</taxon>
        <taxon>Mangrovimicrobium</taxon>
    </lineage>
</organism>
<dbReference type="AlphaFoldDB" id="A0A4Z0LVB9"/>
<dbReference type="Gene3D" id="3.40.630.30">
    <property type="match status" value="1"/>
</dbReference>
<name>A0A4Z0LVB9_9GAMM</name>
<dbReference type="PROSITE" id="PS51186">
    <property type="entry name" value="GNAT"/>
    <property type="match status" value="1"/>
</dbReference>